<accession>A0A6C0F8E9</accession>
<dbReference type="Pfam" id="PF13920">
    <property type="entry name" value="zf-C3HC4_3"/>
    <property type="match status" value="1"/>
</dbReference>
<organism evidence="3">
    <name type="scientific">viral metagenome</name>
    <dbReference type="NCBI Taxonomy" id="1070528"/>
    <lineage>
        <taxon>unclassified sequences</taxon>
        <taxon>metagenomes</taxon>
        <taxon>organismal metagenomes</taxon>
    </lineage>
</organism>
<dbReference type="InterPro" id="IPR013083">
    <property type="entry name" value="Znf_RING/FYVE/PHD"/>
</dbReference>
<dbReference type="AlphaFoldDB" id="A0A6C0F8E9"/>
<dbReference type="Gene3D" id="3.30.40.10">
    <property type="entry name" value="Zinc/RING finger domain, C3HC4 (zinc finger)"/>
    <property type="match status" value="1"/>
</dbReference>
<feature type="coiled-coil region" evidence="1">
    <location>
        <begin position="37"/>
        <end position="96"/>
    </location>
</feature>
<keyword evidence="1" id="KW-0175">Coiled coil</keyword>
<feature type="domain" description="RING-type" evidence="2">
    <location>
        <begin position="124"/>
        <end position="161"/>
    </location>
</feature>
<dbReference type="PROSITE" id="PS50089">
    <property type="entry name" value="ZF_RING_2"/>
    <property type="match status" value="1"/>
</dbReference>
<dbReference type="SUPFAM" id="SSF57850">
    <property type="entry name" value="RING/U-box"/>
    <property type="match status" value="1"/>
</dbReference>
<dbReference type="EMBL" id="MN738822">
    <property type="protein sequence ID" value="QHT37958.1"/>
    <property type="molecule type" value="Genomic_DNA"/>
</dbReference>
<dbReference type="InterPro" id="IPR001841">
    <property type="entry name" value="Znf_RING"/>
</dbReference>
<protein>
    <recommendedName>
        <fullName evidence="2">RING-type domain-containing protein</fullName>
    </recommendedName>
</protein>
<proteinExistence type="predicted"/>
<reference evidence="3" key="1">
    <citation type="journal article" date="2020" name="Nature">
        <title>Giant virus diversity and host interactions through global metagenomics.</title>
        <authorList>
            <person name="Schulz F."/>
            <person name="Roux S."/>
            <person name="Paez-Espino D."/>
            <person name="Jungbluth S."/>
            <person name="Walsh D.A."/>
            <person name="Denef V.J."/>
            <person name="McMahon K.D."/>
            <person name="Konstantinidis K.T."/>
            <person name="Eloe-Fadrosh E.A."/>
            <person name="Kyrpides N.C."/>
            <person name="Woyke T."/>
        </authorList>
    </citation>
    <scope>NUCLEOTIDE SEQUENCE</scope>
    <source>
        <strain evidence="3">GVMAG-S-ERX556049-19</strain>
    </source>
</reference>
<sequence length="173" mass="20564">MNSYFLPIFFILGLNYSDMDDNSLEYKKISILRSKKIYELNKMIEVLRNHIEDLNEKLEKFISGEFSNNQTNLDECYRYQQIIQKLETKCKNLEIDFYCSEYKVKALEQVIEDPTTKVKSDLMCIICEENKRNILFSPCNHVVACEECYQKDTSGVCYVCREKVRKCEYAYLV</sequence>
<evidence type="ECO:0000256" key="1">
    <source>
        <dbReference type="SAM" id="Coils"/>
    </source>
</evidence>
<evidence type="ECO:0000313" key="3">
    <source>
        <dbReference type="EMBL" id="QHT37958.1"/>
    </source>
</evidence>
<name>A0A6C0F8E9_9ZZZZ</name>
<evidence type="ECO:0000259" key="2">
    <source>
        <dbReference type="PROSITE" id="PS50089"/>
    </source>
</evidence>